<reference evidence="1" key="1">
    <citation type="submission" date="2022-03" db="EMBL/GenBank/DDBJ databases">
        <title>Genomic analyses of argali, domestic sheep and their hybrids provide insights into chromosomal evolution, heterosis and genetic basis of agronomic traits.</title>
        <authorList>
            <person name="Li M."/>
        </authorList>
    </citation>
    <scope>NUCLEOTIDE SEQUENCE</scope>
    <source>
        <strain evidence="1">F1 hybrid</strain>
    </source>
</reference>
<dbReference type="Proteomes" id="UP001057279">
    <property type="component" value="Linkage Group LG08"/>
</dbReference>
<comment type="caution">
    <text evidence="1">The sequence shown here is derived from an EMBL/GenBank/DDBJ whole genome shotgun (WGS) entry which is preliminary data.</text>
</comment>
<dbReference type="EMBL" id="CM043033">
    <property type="protein sequence ID" value="KAI4582531.1"/>
    <property type="molecule type" value="Genomic_DNA"/>
</dbReference>
<organism evidence="1 2">
    <name type="scientific">Ovis ammon polii x Ovis aries</name>
    <dbReference type="NCBI Taxonomy" id="2918886"/>
    <lineage>
        <taxon>Eukaryota</taxon>
        <taxon>Metazoa</taxon>
        <taxon>Chordata</taxon>
        <taxon>Craniata</taxon>
        <taxon>Vertebrata</taxon>
        <taxon>Euteleostomi</taxon>
        <taxon>Mammalia</taxon>
        <taxon>Eutheria</taxon>
        <taxon>Laurasiatheria</taxon>
        <taxon>Artiodactyla</taxon>
        <taxon>Ruminantia</taxon>
        <taxon>Pecora</taxon>
        <taxon>Bovidae</taxon>
        <taxon>Caprinae</taxon>
        <taxon>Ovis</taxon>
    </lineage>
</organism>
<keyword evidence="2" id="KW-1185">Reference proteome</keyword>
<evidence type="ECO:0000313" key="2">
    <source>
        <dbReference type="Proteomes" id="UP001057279"/>
    </source>
</evidence>
<name>A0ACB9UZ91_9CETA</name>
<gene>
    <name evidence="1" type="ORF">MJG53_009082</name>
</gene>
<sequence>MQEVSRTPADTTPISFSGQNPSNLLAFPRRFIRNSPLDVPLNQTIRSKTRKTRLLLESPISPFATWIPVLQECEAAKSEPVILFR</sequence>
<proteinExistence type="predicted"/>
<evidence type="ECO:0000313" key="1">
    <source>
        <dbReference type="EMBL" id="KAI4582531.1"/>
    </source>
</evidence>
<protein>
    <submittedName>
        <fullName evidence="1">Uncharacterized protein</fullName>
    </submittedName>
</protein>
<accession>A0ACB9UZ91</accession>